<comment type="caution">
    <text evidence="1">The sequence shown here is derived from an EMBL/GenBank/DDBJ whole genome shotgun (WGS) entry which is preliminary data.</text>
</comment>
<keyword evidence="2" id="KW-1185">Reference proteome</keyword>
<evidence type="ECO:0000313" key="2">
    <source>
        <dbReference type="Proteomes" id="UP000325415"/>
    </source>
</evidence>
<dbReference type="EMBL" id="QDAG01000002">
    <property type="protein sequence ID" value="KAE8129697.1"/>
    <property type="molecule type" value="Genomic_DNA"/>
</dbReference>
<reference evidence="1 2" key="1">
    <citation type="submission" date="2018-04" db="EMBL/GenBank/DDBJ databases">
        <authorList>
            <person name="Eckel V.P."/>
            <person name="Vogel R.F."/>
        </authorList>
    </citation>
    <scope>NUCLEOTIDE SEQUENCE [LARGE SCALE GENOMIC DNA]</scope>
    <source>
        <strain evidence="2">TMW 2.1764</strain>
    </source>
</reference>
<name>A0A5N6RY04_9BIFI</name>
<sequence length="133" mass="15259">MFTDNAANILCKFPRWLLSRQIFQLIASLHPPHLHRRSCVMAKRNRDGYGTRAFRRQAAVLRRRTKREDLPCAWCGGHIDTNLPATDPMSFTADHPDSLANGGRLYGQQLEPMHRRCNSLKSDSQETEIWVAS</sequence>
<evidence type="ECO:0008006" key="3">
    <source>
        <dbReference type="Google" id="ProtNLM"/>
    </source>
</evidence>
<organism evidence="1 2">
    <name type="scientific">Bifidobacterium tibiigranuli</name>
    <dbReference type="NCBI Taxonomy" id="2172043"/>
    <lineage>
        <taxon>Bacteria</taxon>
        <taxon>Bacillati</taxon>
        <taxon>Actinomycetota</taxon>
        <taxon>Actinomycetes</taxon>
        <taxon>Bifidobacteriales</taxon>
        <taxon>Bifidobacteriaceae</taxon>
        <taxon>Bifidobacterium</taxon>
    </lineage>
</organism>
<protein>
    <recommendedName>
        <fullName evidence="3">HNH endonuclease</fullName>
    </recommendedName>
</protein>
<dbReference type="AlphaFoldDB" id="A0A5N6RY04"/>
<proteinExistence type="predicted"/>
<evidence type="ECO:0000313" key="1">
    <source>
        <dbReference type="EMBL" id="KAE8129697.1"/>
    </source>
</evidence>
<dbReference type="Proteomes" id="UP000325415">
    <property type="component" value="Unassembled WGS sequence"/>
</dbReference>
<accession>A0A5N6RY04</accession>
<gene>
    <name evidence="1" type="ORF">DDE84_02550</name>
</gene>
<dbReference type="Gene3D" id="1.10.30.50">
    <property type="match status" value="1"/>
</dbReference>